<name>A0ABV8SVE6_9GAMM</name>
<dbReference type="EMBL" id="JBHSDU010000003">
    <property type="protein sequence ID" value="MFC4310424.1"/>
    <property type="molecule type" value="Genomic_DNA"/>
</dbReference>
<reference evidence="2" key="1">
    <citation type="journal article" date="2019" name="Int. J. Syst. Evol. Microbiol.">
        <title>The Global Catalogue of Microorganisms (GCM) 10K type strain sequencing project: providing services to taxonomists for standard genome sequencing and annotation.</title>
        <authorList>
            <consortium name="The Broad Institute Genomics Platform"/>
            <consortium name="The Broad Institute Genome Sequencing Center for Infectious Disease"/>
            <person name="Wu L."/>
            <person name="Ma J."/>
        </authorList>
    </citation>
    <scope>NUCLEOTIDE SEQUENCE [LARGE SCALE GENOMIC DNA]</scope>
    <source>
        <strain evidence="2">CGMCC 1.10759</strain>
    </source>
</reference>
<gene>
    <name evidence="1" type="ORF">ACFPN2_15125</name>
</gene>
<dbReference type="Proteomes" id="UP001595904">
    <property type="component" value="Unassembled WGS sequence"/>
</dbReference>
<sequence>MSATRPSMLALDLCLDGTRRCHHAEHDIAAIHGGQCIQQMATTRTVEL</sequence>
<protein>
    <submittedName>
        <fullName evidence="1">Uncharacterized protein</fullName>
    </submittedName>
</protein>
<proteinExistence type="predicted"/>
<evidence type="ECO:0000313" key="1">
    <source>
        <dbReference type="EMBL" id="MFC4310424.1"/>
    </source>
</evidence>
<evidence type="ECO:0000313" key="2">
    <source>
        <dbReference type="Proteomes" id="UP001595904"/>
    </source>
</evidence>
<keyword evidence="2" id="KW-1185">Reference proteome</keyword>
<comment type="caution">
    <text evidence="1">The sequence shown here is derived from an EMBL/GenBank/DDBJ whole genome shotgun (WGS) entry which is preliminary data.</text>
</comment>
<organism evidence="1 2">
    <name type="scientific">Steroidobacter flavus</name>
    <dbReference type="NCBI Taxonomy" id="1842136"/>
    <lineage>
        <taxon>Bacteria</taxon>
        <taxon>Pseudomonadati</taxon>
        <taxon>Pseudomonadota</taxon>
        <taxon>Gammaproteobacteria</taxon>
        <taxon>Steroidobacterales</taxon>
        <taxon>Steroidobacteraceae</taxon>
        <taxon>Steroidobacter</taxon>
    </lineage>
</organism>
<dbReference type="RefSeq" id="WP_380597909.1">
    <property type="nucleotide sequence ID" value="NZ_JBHSDU010000003.1"/>
</dbReference>
<accession>A0ABV8SVE6</accession>